<dbReference type="InterPro" id="IPR008979">
    <property type="entry name" value="Galactose-bd-like_sf"/>
</dbReference>
<organism evidence="3 4">
    <name type="scientific">Fusarium torreyae</name>
    <dbReference type="NCBI Taxonomy" id="1237075"/>
    <lineage>
        <taxon>Eukaryota</taxon>
        <taxon>Fungi</taxon>
        <taxon>Dikarya</taxon>
        <taxon>Ascomycota</taxon>
        <taxon>Pezizomycotina</taxon>
        <taxon>Sordariomycetes</taxon>
        <taxon>Hypocreomycetidae</taxon>
        <taxon>Hypocreales</taxon>
        <taxon>Nectriaceae</taxon>
        <taxon>Fusarium</taxon>
    </lineage>
</organism>
<sequence length="598" mass="67608">MSTTKTTYAVAGITVLHIPSVRPDDPCANYDGLEPSIMMLSKGHKKHPDNRPFPVNTIFERDVEVRIRDGTILRADVFRPDYSDDQKVPAIISFSPYGKSGTGSFNLNIICGRAGVPQHRLSGFESFEAFDPAEWVQHGYAIVNVNARGILGSQGSHRWHGVAEGQDGFDAIEYIAQLQWCDGHVALAGNSWLASTQWFIAAERPPHLTCILPLEGLSDVYRESLCRGGVPYLPFWEFLGFNLWSDEEREDVISMIKTYPLMNEYWEDKRAKAHLIDVPAYVLTSMSTGLHTVGSTRCYEDIPHEKKWLRMNPTQEWHDLYQEDTIADLKRFLDHYMKGVDNDWEQTPRARISVIRYNQPSIKNIPFNAWPIPETDLQTLWLSSKGDMAASRPAIKAADVSYQSDAVALQTDADTEFAEFRYTFIQTTTLIGPSRAILYMSCPDHDDMDVFVILRKADRQGNVLRNINIPIRDLVGVQNESEVDLINSLQYVGPSGILRASHRTLDENLSKPHWPAHDHTSEKKLVSSQVVKLEIGLWPAAIQFEQGETLILRVAGHQMTLAEFEPLRGKFETSNVGRHHVHFGGEYNSHITIPVVQV</sequence>
<comment type="caution">
    <text evidence="3">The sequence shown here is derived from an EMBL/GenBank/DDBJ whole genome shotgun (WGS) entry which is preliminary data.</text>
</comment>
<dbReference type="PANTHER" id="PTHR43056:SF10">
    <property type="entry name" value="COCE_NOND FAMILY, PUTATIVE (AFU_ORTHOLOGUE AFUA_7G00600)-RELATED"/>
    <property type="match status" value="1"/>
</dbReference>
<dbReference type="SUPFAM" id="SSF49785">
    <property type="entry name" value="Galactose-binding domain-like"/>
    <property type="match status" value="1"/>
</dbReference>
<dbReference type="NCBIfam" id="TIGR00976">
    <property type="entry name" value="CocE_NonD"/>
    <property type="match status" value="1"/>
</dbReference>
<proteinExistence type="predicted"/>
<feature type="domain" description="Xaa-Pro dipeptidyl-peptidase C-terminal" evidence="2">
    <location>
        <begin position="330"/>
        <end position="592"/>
    </location>
</feature>
<dbReference type="InterPro" id="IPR050585">
    <property type="entry name" value="Xaa-Pro_dipeptidyl-ppase/CocE"/>
</dbReference>
<dbReference type="Pfam" id="PF08530">
    <property type="entry name" value="PepX_C"/>
    <property type="match status" value="1"/>
</dbReference>
<evidence type="ECO:0000259" key="2">
    <source>
        <dbReference type="SMART" id="SM00939"/>
    </source>
</evidence>
<name>A0A9W8V7I9_9HYPO</name>
<keyword evidence="4" id="KW-1185">Reference proteome</keyword>
<evidence type="ECO:0000313" key="4">
    <source>
        <dbReference type="Proteomes" id="UP001152049"/>
    </source>
</evidence>
<dbReference type="SMART" id="SM00939">
    <property type="entry name" value="PepX_C"/>
    <property type="match status" value="1"/>
</dbReference>
<dbReference type="InterPro" id="IPR029058">
    <property type="entry name" value="AB_hydrolase_fold"/>
</dbReference>
<evidence type="ECO:0000313" key="3">
    <source>
        <dbReference type="EMBL" id="KAJ4246877.1"/>
    </source>
</evidence>
<dbReference type="Gene3D" id="1.10.3020.20">
    <property type="match status" value="1"/>
</dbReference>
<dbReference type="InterPro" id="IPR000383">
    <property type="entry name" value="Xaa-Pro-like_dom"/>
</dbReference>
<evidence type="ECO:0000256" key="1">
    <source>
        <dbReference type="ARBA" id="ARBA00022801"/>
    </source>
</evidence>
<gene>
    <name evidence="3" type="ORF">NW762_013429</name>
</gene>
<dbReference type="AlphaFoldDB" id="A0A9W8V7I9"/>
<keyword evidence="1" id="KW-0378">Hydrolase</keyword>
<dbReference type="OrthoDB" id="2578740at2759"/>
<dbReference type="EMBL" id="JAOQAZ010000041">
    <property type="protein sequence ID" value="KAJ4246877.1"/>
    <property type="molecule type" value="Genomic_DNA"/>
</dbReference>
<dbReference type="SUPFAM" id="SSF53474">
    <property type="entry name" value="alpha/beta-Hydrolases"/>
    <property type="match status" value="1"/>
</dbReference>
<dbReference type="Gene3D" id="3.40.50.1820">
    <property type="entry name" value="alpha/beta hydrolase"/>
    <property type="match status" value="1"/>
</dbReference>
<dbReference type="Gene3D" id="2.60.120.260">
    <property type="entry name" value="Galactose-binding domain-like"/>
    <property type="match status" value="1"/>
</dbReference>
<dbReference type="InterPro" id="IPR013736">
    <property type="entry name" value="Xaa-Pro_dipept_C"/>
</dbReference>
<dbReference type="InterPro" id="IPR005674">
    <property type="entry name" value="CocE/Ser_esterase"/>
</dbReference>
<reference evidence="3" key="1">
    <citation type="submission" date="2022-09" db="EMBL/GenBank/DDBJ databases">
        <title>Fusarium specimens isolated from Avocado Roots.</title>
        <authorList>
            <person name="Stajich J."/>
            <person name="Roper C."/>
            <person name="Heimlech-Rivalta G."/>
        </authorList>
    </citation>
    <scope>NUCLEOTIDE SEQUENCE</scope>
    <source>
        <strain evidence="3">CF00136</strain>
    </source>
</reference>
<dbReference type="GO" id="GO:0008239">
    <property type="term" value="F:dipeptidyl-peptidase activity"/>
    <property type="evidence" value="ECO:0007669"/>
    <property type="project" value="InterPro"/>
</dbReference>
<protein>
    <recommendedName>
        <fullName evidence="2">Xaa-Pro dipeptidyl-peptidase C-terminal domain-containing protein</fullName>
    </recommendedName>
</protein>
<dbReference type="Proteomes" id="UP001152049">
    <property type="component" value="Unassembled WGS sequence"/>
</dbReference>
<dbReference type="Pfam" id="PF02129">
    <property type="entry name" value="Peptidase_S15"/>
    <property type="match status" value="1"/>
</dbReference>
<dbReference type="PANTHER" id="PTHR43056">
    <property type="entry name" value="PEPTIDASE S9 PROLYL OLIGOPEPTIDASE"/>
    <property type="match status" value="1"/>
</dbReference>
<accession>A0A9W8V7I9</accession>